<dbReference type="GO" id="GO:0008270">
    <property type="term" value="F:zinc ion binding"/>
    <property type="evidence" value="ECO:0007669"/>
    <property type="project" value="UniProtKB-KW"/>
</dbReference>
<feature type="domain" description="C2H2-type" evidence="10">
    <location>
        <begin position="688"/>
        <end position="717"/>
    </location>
</feature>
<feature type="domain" description="C2H2-type" evidence="10">
    <location>
        <begin position="748"/>
        <end position="777"/>
    </location>
</feature>
<protein>
    <recommendedName>
        <fullName evidence="10">C2H2-type domain-containing protein</fullName>
    </recommendedName>
</protein>
<dbReference type="PROSITE" id="PS00028">
    <property type="entry name" value="ZINC_FINGER_C2H2_1"/>
    <property type="match status" value="5"/>
</dbReference>
<feature type="compositionally biased region" description="Basic and acidic residues" evidence="9">
    <location>
        <begin position="214"/>
        <end position="230"/>
    </location>
</feature>
<evidence type="ECO:0000256" key="4">
    <source>
        <dbReference type="ARBA" id="ARBA00022833"/>
    </source>
</evidence>
<keyword evidence="6" id="KW-0804">Transcription</keyword>
<dbReference type="InterPro" id="IPR036236">
    <property type="entry name" value="Znf_C2H2_sf"/>
</dbReference>
<keyword evidence="2" id="KW-0479">Metal-binding</keyword>
<feature type="domain" description="C2H2-type" evidence="10">
    <location>
        <begin position="852"/>
        <end position="881"/>
    </location>
</feature>
<keyword evidence="12" id="KW-1185">Reference proteome</keyword>
<dbReference type="EMBL" id="OC860624">
    <property type="protein sequence ID" value="CAD7628742.1"/>
    <property type="molecule type" value="Genomic_DNA"/>
</dbReference>
<name>A0A7R9Q1J8_9ACAR</name>
<feature type="domain" description="C2H2-type" evidence="10">
    <location>
        <begin position="658"/>
        <end position="687"/>
    </location>
</feature>
<dbReference type="Gene3D" id="3.30.160.60">
    <property type="entry name" value="Classic Zinc Finger"/>
    <property type="match status" value="7"/>
</dbReference>
<feature type="domain" description="C2H2-type" evidence="10">
    <location>
        <begin position="912"/>
        <end position="941"/>
    </location>
</feature>
<feature type="domain" description="C2H2-type" evidence="10">
    <location>
        <begin position="720"/>
        <end position="747"/>
    </location>
</feature>
<dbReference type="OrthoDB" id="6671661at2759"/>
<evidence type="ECO:0000313" key="12">
    <source>
        <dbReference type="Proteomes" id="UP000759131"/>
    </source>
</evidence>
<accession>A0A7R9Q1J8</accession>
<feature type="region of interest" description="Disordered" evidence="9">
    <location>
        <begin position="198"/>
        <end position="232"/>
    </location>
</feature>
<dbReference type="SUPFAM" id="SSF57667">
    <property type="entry name" value="beta-beta-alpha zinc fingers"/>
    <property type="match status" value="6"/>
</dbReference>
<reference evidence="11" key="1">
    <citation type="submission" date="2020-11" db="EMBL/GenBank/DDBJ databases">
        <authorList>
            <person name="Tran Van P."/>
        </authorList>
    </citation>
    <scope>NUCLEOTIDE SEQUENCE</scope>
</reference>
<keyword evidence="5" id="KW-0805">Transcription regulation</keyword>
<organism evidence="11">
    <name type="scientific">Medioppia subpectinata</name>
    <dbReference type="NCBI Taxonomy" id="1979941"/>
    <lineage>
        <taxon>Eukaryota</taxon>
        <taxon>Metazoa</taxon>
        <taxon>Ecdysozoa</taxon>
        <taxon>Arthropoda</taxon>
        <taxon>Chelicerata</taxon>
        <taxon>Arachnida</taxon>
        <taxon>Acari</taxon>
        <taxon>Acariformes</taxon>
        <taxon>Sarcoptiformes</taxon>
        <taxon>Oribatida</taxon>
        <taxon>Brachypylina</taxon>
        <taxon>Oppioidea</taxon>
        <taxon>Oppiidae</taxon>
        <taxon>Medioppia</taxon>
    </lineage>
</organism>
<evidence type="ECO:0000256" key="7">
    <source>
        <dbReference type="ARBA" id="ARBA00023242"/>
    </source>
</evidence>
<evidence type="ECO:0000256" key="3">
    <source>
        <dbReference type="ARBA" id="ARBA00022771"/>
    </source>
</evidence>
<feature type="domain" description="C2H2-type" evidence="10">
    <location>
        <begin position="822"/>
        <end position="851"/>
    </location>
</feature>
<dbReference type="PANTHER" id="PTHR46179">
    <property type="entry name" value="ZINC FINGER PROTEIN"/>
    <property type="match status" value="1"/>
</dbReference>
<keyword evidence="7" id="KW-0539">Nucleus</keyword>
<comment type="subcellular location">
    <subcellularLocation>
        <location evidence="1">Nucleus</location>
    </subcellularLocation>
</comment>
<dbReference type="PROSITE" id="PS50157">
    <property type="entry name" value="ZINC_FINGER_C2H2_2"/>
    <property type="match status" value="9"/>
</dbReference>
<evidence type="ECO:0000256" key="1">
    <source>
        <dbReference type="ARBA" id="ARBA00004123"/>
    </source>
</evidence>
<dbReference type="InterPro" id="IPR051061">
    <property type="entry name" value="Zinc_finger_trans_reg"/>
</dbReference>
<dbReference type="GO" id="GO:0006357">
    <property type="term" value="P:regulation of transcription by RNA polymerase II"/>
    <property type="evidence" value="ECO:0007669"/>
    <property type="project" value="TreeGrafter"/>
</dbReference>
<gene>
    <name evidence="11" type="ORF">OSB1V03_LOCUS9163</name>
</gene>
<evidence type="ECO:0000256" key="2">
    <source>
        <dbReference type="ARBA" id="ARBA00022723"/>
    </source>
</evidence>
<feature type="non-terminal residue" evidence="11">
    <location>
        <position position="999"/>
    </location>
</feature>
<dbReference type="FunFam" id="3.30.160.60:FF:000446">
    <property type="entry name" value="Zinc finger protein"/>
    <property type="match status" value="1"/>
</dbReference>
<feature type="domain" description="C2H2-type" evidence="10">
    <location>
        <begin position="942"/>
        <end position="972"/>
    </location>
</feature>
<evidence type="ECO:0000313" key="11">
    <source>
        <dbReference type="EMBL" id="CAD7628742.1"/>
    </source>
</evidence>
<evidence type="ECO:0000259" key="10">
    <source>
        <dbReference type="PROSITE" id="PS50157"/>
    </source>
</evidence>
<evidence type="ECO:0000256" key="9">
    <source>
        <dbReference type="SAM" id="MobiDB-lite"/>
    </source>
</evidence>
<evidence type="ECO:0000256" key="8">
    <source>
        <dbReference type="PROSITE-ProRule" id="PRU00042"/>
    </source>
</evidence>
<dbReference type="Proteomes" id="UP000759131">
    <property type="component" value="Unassembled WGS sequence"/>
</dbReference>
<proteinExistence type="predicted"/>
<evidence type="ECO:0000256" key="6">
    <source>
        <dbReference type="ARBA" id="ARBA00023163"/>
    </source>
</evidence>
<dbReference type="GO" id="GO:0003712">
    <property type="term" value="F:transcription coregulator activity"/>
    <property type="evidence" value="ECO:0007669"/>
    <property type="project" value="TreeGrafter"/>
</dbReference>
<dbReference type="AlphaFoldDB" id="A0A7R9Q1J8"/>
<feature type="domain" description="C2H2-type" evidence="10">
    <location>
        <begin position="882"/>
        <end position="911"/>
    </location>
</feature>
<dbReference type="GO" id="GO:0005634">
    <property type="term" value="C:nucleus"/>
    <property type="evidence" value="ECO:0007669"/>
    <property type="project" value="TreeGrafter"/>
</dbReference>
<dbReference type="PANTHER" id="PTHR46179:SF13">
    <property type="entry name" value="C2H2-TYPE DOMAIN-CONTAINING PROTEIN"/>
    <property type="match status" value="1"/>
</dbReference>
<keyword evidence="3 8" id="KW-0863">Zinc-finger</keyword>
<keyword evidence="4" id="KW-0862">Zinc</keyword>
<dbReference type="FunFam" id="3.30.160.60:FF:002343">
    <property type="entry name" value="Zinc finger protein 33A"/>
    <property type="match status" value="2"/>
</dbReference>
<sequence>MANTMASRHTLNRLEVRLNDIWISCQKEMIEMRDKIKKLSDYVKTSDLMIEEMSKMNETLVNIIEENRNNGSKSSELHKLYTEFSGLEESVDRQKDNLRALKICLNANNGHNVMDLIHSWRRVTETRDQFIQTHDVIVNNMSAVAETRQQFIQTNDLVNNSSESTISDIIAVKLDDNVIDINLSDDDYQPVDEDMETMDARSDAVSDSGSEYTEGVHIKNDDSDSDYEVKPKRKSPKKFKKCKTFQIQSTSKFFDVTDEQMDQLIRPQHKKNDYYLCDESGCIFSTADRFRFYNHLKRHSTSALTSEGMRRLERMDDVLLPMTDLKLKAYVCNWPDCQYSSANKRVFYQHYCRHKDVTLKSILTADQLDNESECQVIADDSKMDSLILPEHRVGDQYVCNDIMCGFSTEDKERFYNHLQRHPTLRTNPKNFRQLERRDDAVMPLLDRKTRIFTCNASDCHYKCRSKKDFYRHLNGHKNTEPVVSEELDLIRPEHRVDDQYACDESNCTFRTPDRQRFSNHLQRHQTPGISREKFRRLERTDDLTLPHWDATVGRYVCHRPDCAFRSESKYNFYKHLVKHSNPNLKDEVDVEAAHKSRKLQIMDERIGKCLTDGQYVCHEIGCDFMSVSKLVFHSHWLKHNPPVVPVSALFDLSLERPFVCDWPECGVAYKVRKYLRLHRRKHLGITNFACGWPGCDYRCNSNTYMRVHRRTHTKEKPRQYSWPGCEYTCNSNPGMNSHMRKHTGEKPYECPFPECGFRSSQSCALTTHKRRHTGEKPFVCTEIGMRFIIKYINRYCVATNGSQRRPDYSVTAKFDLSLERPFICDWPECGFAFKRVNHLSAHKDRHMNIKRLECGWPGCDYRSNSGHHVREHRRTHTKEKPRACTWPGCEYRANSQWGMTAHMRKHTGEKPYECPFPECGFRTSQNCILTTHKRRHTGEKPYVCTEIGCGKRFSSASGLFIHRKSYHKSMSSPTKRGRKPKQSPQKVDDVSNDCNSSDE</sequence>
<dbReference type="SMART" id="SM00355">
    <property type="entry name" value="ZnF_C2H2"/>
    <property type="match status" value="16"/>
</dbReference>
<dbReference type="EMBL" id="CAJPIZ010006049">
    <property type="protein sequence ID" value="CAG2109172.1"/>
    <property type="molecule type" value="Genomic_DNA"/>
</dbReference>
<evidence type="ECO:0000256" key="5">
    <source>
        <dbReference type="ARBA" id="ARBA00023015"/>
    </source>
</evidence>
<dbReference type="InterPro" id="IPR013087">
    <property type="entry name" value="Znf_C2H2_type"/>
</dbReference>
<dbReference type="Pfam" id="PF00096">
    <property type="entry name" value="zf-C2H2"/>
    <property type="match status" value="1"/>
</dbReference>
<feature type="region of interest" description="Disordered" evidence="9">
    <location>
        <begin position="965"/>
        <end position="999"/>
    </location>
</feature>